<reference evidence="1" key="1">
    <citation type="submission" date="2020-07" db="EMBL/GenBank/DDBJ databases">
        <title>Huge and variable diversity of episymbiotic CPR bacteria and DPANN archaea in groundwater ecosystems.</title>
        <authorList>
            <person name="He C.Y."/>
            <person name="Keren R."/>
            <person name="Whittaker M."/>
            <person name="Farag I.F."/>
            <person name="Doudna J."/>
            <person name="Cate J.H.D."/>
            <person name="Banfield J.F."/>
        </authorList>
    </citation>
    <scope>NUCLEOTIDE SEQUENCE</scope>
    <source>
        <strain evidence="1">NC_groundwater_763_Ag_S-0.2um_68_21</strain>
    </source>
</reference>
<evidence type="ECO:0000313" key="2">
    <source>
        <dbReference type="Proteomes" id="UP000782312"/>
    </source>
</evidence>
<dbReference type="InterPro" id="IPR003737">
    <property type="entry name" value="GlcNAc_PI_deacetylase-related"/>
</dbReference>
<accession>A0A932HWZ4</accession>
<dbReference type="InterPro" id="IPR024078">
    <property type="entry name" value="LmbE-like_dom_sf"/>
</dbReference>
<proteinExistence type="predicted"/>
<dbReference type="GO" id="GO:0016811">
    <property type="term" value="F:hydrolase activity, acting on carbon-nitrogen (but not peptide) bonds, in linear amides"/>
    <property type="evidence" value="ECO:0007669"/>
    <property type="project" value="TreeGrafter"/>
</dbReference>
<dbReference type="AlphaFoldDB" id="A0A932HWZ4"/>
<dbReference type="PANTHER" id="PTHR12993">
    <property type="entry name" value="N-ACETYLGLUCOSAMINYL-PHOSPHATIDYLINOSITOL DE-N-ACETYLASE-RELATED"/>
    <property type="match status" value="1"/>
</dbReference>
<dbReference type="Proteomes" id="UP000782312">
    <property type="component" value="Unassembled WGS sequence"/>
</dbReference>
<dbReference type="EMBL" id="JACPUR010000015">
    <property type="protein sequence ID" value="MBI3127111.1"/>
    <property type="molecule type" value="Genomic_DNA"/>
</dbReference>
<comment type="caution">
    <text evidence="1">The sequence shown here is derived from an EMBL/GenBank/DDBJ whole genome shotgun (WGS) entry which is preliminary data.</text>
</comment>
<dbReference type="Gene3D" id="3.40.50.10320">
    <property type="entry name" value="LmbE-like"/>
    <property type="match status" value="1"/>
</dbReference>
<protein>
    <submittedName>
        <fullName evidence="1">PIG-L family deacetylase</fullName>
    </submittedName>
</protein>
<dbReference type="SUPFAM" id="SSF102588">
    <property type="entry name" value="LmbE-like"/>
    <property type="match status" value="1"/>
</dbReference>
<dbReference type="PANTHER" id="PTHR12993:SF11">
    <property type="entry name" value="N-ACETYLGLUCOSAMINYL-PHOSPHATIDYLINOSITOL DE-N-ACETYLASE"/>
    <property type="match status" value="1"/>
</dbReference>
<gene>
    <name evidence="1" type="ORF">HYZ11_05870</name>
</gene>
<organism evidence="1 2">
    <name type="scientific">Tectimicrobiota bacterium</name>
    <dbReference type="NCBI Taxonomy" id="2528274"/>
    <lineage>
        <taxon>Bacteria</taxon>
        <taxon>Pseudomonadati</taxon>
        <taxon>Nitrospinota/Tectimicrobiota group</taxon>
        <taxon>Candidatus Tectimicrobiota</taxon>
    </lineage>
</organism>
<sequence>MSRSEFENVLVIIAHPDDAELGAGGSIARWVRDGAVARVIVCTNGDKGTKEGLSPLKLAQIREAEQLAASRALGVKETIFLRHRDGELEDDRAFRNQIAFLIRHFKPDTIVTHDPWRPHYQHPDHQAVGHAVFKGVVYARDDNFLPELGLAGIRAHHTNALLYTNAFTPNFFVDIEGVFEQKIKAIGCHRCQIPNLPATARRVRQRCEETGRLAGMRLAEAFTITRMR</sequence>
<name>A0A932HWZ4_UNCTE</name>
<dbReference type="Pfam" id="PF02585">
    <property type="entry name" value="PIG-L"/>
    <property type="match status" value="1"/>
</dbReference>
<evidence type="ECO:0000313" key="1">
    <source>
        <dbReference type="EMBL" id="MBI3127111.1"/>
    </source>
</evidence>